<organism evidence="8 9">
    <name type="scientific">Flavivirga spongiicola</name>
    <dbReference type="NCBI Taxonomy" id="421621"/>
    <lineage>
        <taxon>Bacteria</taxon>
        <taxon>Pseudomonadati</taxon>
        <taxon>Bacteroidota</taxon>
        <taxon>Flavobacteriia</taxon>
        <taxon>Flavobacteriales</taxon>
        <taxon>Flavobacteriaceae</taxon>
        <taxon>Flavivirga</taxon>
    </lineage>
</organism>
<keyword evidence="3" id="KW-0597">Phosphoprotein</keyword>
<evidence type="ECO:0000256" key="2">
    <source>
        <dbReference type="ARBA" id="ARBA00012438"/>
    </source>
</evidence>
<name>A0ABU7XYB4_9FLAO</name>
<keyword evidence="6" id="KW-0175">Coiled coil</keyword>
<evidence type="ECO:0000256" key="6">
    <source>
        <dbReference type="SAM" id="Coils"/>
    </source>
</evidence>
<evidence type="ECO:0000259" key="7">
    <source>
        <dbReference type="PROSITE" id="PS50109"/>
    </source>
</evidence>
<comment type="catalytic activity">
    <reaction evidence="1">
        <text>ATP + protein L-histidine = ADP + protein N-phospho-L-histidine.</text>
        <dbReference type="EC" id="2.7.13.3"/>
    </reaction>
</comment>
<proteinExistence type="predicted"/>
<keyword evidence="8" id="KW-0067">ATP-binding</keyword>
<dbReference type="EMBL" id="JAODOP010000004">
    <property type="protein sequence ID" value="MEF3835732.1"/>
    <property type="molecule type" value="Genomic_DNA"/>
</dbReference>
<dbReference type="InterPro" id="IPR005467">
    <property type="entry name" value="His_kinase_dom"/>
</dbReference>
<dbReference type="CDD" id="cd00082">
    <property type="entry name" value="HisKA"/>
    <property type="match status" value="1"/>
</dbReference>
<dbReference type="EC" id="2.7.13.3" evidence="2"/>
<dbReference type="SUPFAM" id="SSF55874">
    <property type="entry name" value="ATPase domain of HSP90 chaperone/DNA topoisomerase II/histidine kinase"/>
    <property type="match status" value="1"/>
</dbReference>
<sequence length="257" mass="29584">MSTNIHEKKLKKAEEKIRILENMIEDKTRELYVLNTELEQFIYIASHDLQEPLCTITSFADLLDDECKNVLDGNANDYLHFILQSALIMKLKIKGLLDYLLIGQDKDLTVVDCNILAVEVRERLSSTISETKTIFHIKKLPKLKGYRKELLILFENLISNAIKFRKKNSVPIIEISAQLKNDVWIFKVKDNGIGIDPIHQKKIFGIFRMLGSKNEYRSLGVGLFFCKKIVNIHGGRIWLDSCSISGSTFYFTIPNMI</sequence>
<dbReference type="Pfam" id="PF02518">
    <property type="entry name" value="HATPase_c"/>
    <property type="match status" value="1"/>
</dbReference>
<gene>
    <name evidence="8" type="ORF">N1F79_21585</name>
</gene>
<evidence type="ECO:0000256" key="1">
    <source>
        <dbReference type="ARBA" id="ARBA00000085"/>
    </source>
</evidence>
<dbReference type="PROSITE" id="PS50109">
    <property type="entry name" value="HIS_KIN"/>
    <property type="match status" value="1"/>
</dbReference>
<keyword evidence="4" id="KW-0808">Transferase</keyword>
<evidence type="ECO:0000313" key="9">
    <source>
        <dbReference type="Proteomes" id="UP001337305"/>
    </source>
</evidence>
<keyword evidence="5" id="KW-0418">Kinase</keyword>
<reference evidence="8 9" key="1">
    <citation type="submission" date="2022-09" db="EMBL/GenBank/DDBJ databases">
        <title>Genome sequencing of Flavivirga sp. MEBiC05379.</title>
        <authorList>
            <person name="Oh H.-M."/>
            <person name="Kwon K.K."/>
            <person name="Park M.J."/>
            <person name="Yang S.-H."/>
        </authorList>
    </citation>
    <scope>NUCLEOTIDE SEQUENCE [LARGE SCALE GENOMIC DNA]</scope>
    <source>
        <strain evidence="8 9">MEBiC05379</strain>
    </source>
</reference>
<dbReference type="InterPro" id="IPR003661">
    <property type="entry name" value="HisK_dim/P_dom"/>
</dbReference>
<dbReference type="SMART" id="SM00387">
    <property type="entry name" value="HATPase_c"/>
    <property type="match status" value="1"/>
</dbReference>
<keyword evidence="8" id="KW-0547">Nucleotide-binding</keyword>
<evidence type="ECO:0000313" key="8">
    <source>
        <dbReference type="EMBL" id="MEF3835732.1"/>
    </source>
</evidence>
<dbReference type="SUPFAM" id="SSF47384">
    <property type="entry name" value="Homodimeric domain of signal transducing histidine kinase"/>
    <property type="match status" value="1"/>
</dbReference>
<dbReference type="InterPro" id="IPR036890">
    <property type="entry name" value="HATPase_C_sf"/>
</dbReference>
<feature type="coiled-coil region" evidence="6">
    <location>
        <begin position="3"/>
        <end position="30"/>
    </location>
</feature>
<dbReference type="Gene3D" id="1.10.287.130">
    <property type="match status" value="1"/>
</dbReference>
<accession>A0ABU7XYB4</accession>
<dbReference type="GO" id="GO:0005524">
    <property type="term" value="F:ATP binding"/>
    <property type="evidence" value="ECO:0007669"/>
    <property type="project" value="UniProtKB-KW"/>
</dbReference>
<dbReference type="InterPro" id="IPR036097">
    <property type="entry name" value="HisK_dim/P_sf"/>
</dbReference>
<evidence type="ECO:0000256" key="5">
    <source>
        <dbReference type="ARBA" id="ARBA00022777"/>
    </source>
</evidence>
<keyword evidence="9" id="KW-1185">Reference proteome</keyword>
<dbReference type="Gene3D" id="3.30.565.10">
    <property type="entry name" value="Histidine kinase-like ATPase, C-terminal domain"/>
    <property type="match status" value="1"/>
</dbReference>
<evidence type="ECO:0000256" key="4">
    <source>
        <dbReference type="ARBA" id="ARBA00022679"/>
    </source>
</evidence>
<dbReference type="PANTHER" id="PTHR43304">
    <property type="entry name" value="PHYTOCHROME-LIKE PROTEIN CPH1"/>
    <property type="match status" value="1"/>
</dbReference>
<protein>
    <recommendedName>
        <fullName evidence="2">histidine kinase</fullName>
        <ecNumber evidence="2">2.7.13.3</ecNumber>
    </recommendedName>
</protein>
<dbReference type="PANTHER" id="PTHR43304:SF1">
    <property type="entry name" value="PAC DOMAIN-CONTAINING PROTEIN"/>
    <property type="match status" value="1"/>
</dbReference>
<dbReference type="InterPro" id="IPR004358">
    <property type="entry name" value="Sig_transdc_His_kin-like_C"/>
</dbReference>
<dbReference type="InterPro" id="IPR052162">
    <property type="entry name" value="Sensor_kinase/Photoreceptor"/>
</dbReference>
<dbReference type="Proteomes" id="UP001337305">
    <property type="component" value="Unassembled WGS sequence"/>
</dbReference>
<dbReference type="InterPro" id="IPR003594">
    <property type="entry name" value="HATPase_dom"/>
</dbReference>
<evidence type="ECO:0000256" key="3">
    <source>
        <dbReference type="ARBA" id="ARBA00022553"/>
    </source>
</evidence>
<dbReference type="Pfam" id="PF00512">
    <property type="entry name" value="HisKA"/>
    <property type="match status" value="1"/>
</dbReference>
<dbReference type="PRINTS" id="PR00344">
    <property type="entry name" value="BCTRLSENSOR"/>
</dbReference>
<comment type="caution">
    <text evidence="8">The sequence shown here is derived from an EMBL/GenBank/DDBJ whole genome shotgun (WGS) entry which is preliminary data.</text>
</comment>
<dbReference type="RefSeq" id="WP_303308012.1">
    <property type="nucleotide sequence ID" value="NZ_JAODOP010000004.1"/>
</dbReference>
<feature type="domain" description="Histidine kinase" evidence="7">
    <location>
        <begin position="44"/>
        <end position="257"/>
    </location>
</feature>